<protein>
    <submittedName>
        <fullName evidence="2">Uncharacterized protein</fullName>
    </submittedName>
</protein>
<proteinExistence type="predicted"/>
<gene>
    <name evidence="2" type="ORF">POSPLADRAFT_1149531</name>
</gene>
<dbReference type="Proteomes" id="UP000194127">
    <property type="component" value="Unassembled WGS sequence"/>
</dbReference>
<evidence type="ECO:0000313" key="3">
    <source>
        <dbReference type="Proteomes" id="UP000194127"/>
    </source>
</evidence>
<dbReference type="OrthoDB" id="3199367at2759"/>
<feature type="chain" id="PRO_5010859174" evidence="1">
    <location>
        <begin position="21"/>
        <end position="135"/>
    </location>
</feature>
<evidence type="ECO:0000256" key="1">
    <source>
        <dbReference type="SAM" id="SignalP"/>
    </source>
</evidence>
<sequence>MIAQLAKFAALCAVALSVQATPISFVPSDEGNIFWSPDITSPGLLSVWTIGANETVTWDPSKVPQSNINDTGLLLLGYQENGSENLDISTPLATGFPISAGQVSLTVPNVTERHDYIVVLFGDSGNASPIFTIKQ</sequence>
<dbReference type="STRING" id="670580.A0A1X6MTS0"/>
<evidence type="ECO:0000313" key="2">
    <source>
        <dbReference type="EMBL" id="OSX59757.1"/>
    </source>
</evidence>
<organism evidence="2 3">
    <name type="scientific">Postia placenta MAD-698-R-SB12</name>
    <dbReference type="NCBI Taxonomy" id="670580"/>
    <lineage>
        <taxon>Eukaryota</taxon>
        <taxon>Fungi</taxon>
        <taxon>Dikarya</taxon>
        <taxon>Basidiomycota</taxon>
        <taxon>Agaricomycotina</taxon>
        <taxon>Agaricomycetes</taxon>
        <taxon>Polyporales</taxon>
        <taxon>Adustoporiaceae</taxon>
        <taxon>Rhodonia</taxon>
    </lineage>
</organism>
<dbReference type="GeneID" id="36331264"/>
<keyword evidence="1" id="KW-0732">Signal</keyword>
<reference evidence="2 3" key="1">
    <citation type="submission" date="2017-04" db="EMBL/GenBank/DDBJ databases">
        <title>Genome Sequence of the Model Brown-Rot Fungus Postia placenta SB12.</title>
        <authorList>
            <consortium name="DOE Joint Genome Institute"/>
            <person name="Gaskell J."/>
            <person name="Kersten P."/>
            <person name="Larrondo L.F."/>
            <person name="Canessa P."/>
            <person name="Martinez D."/>
            <person name="Hibbett D."/>
            <person name="Schmoll M."/>
            <person name="Kubicek C.P."/>
            <person name="Martinez A.T."/>
            <person name="Yadav J."/>
            <person name="Master E."/>
            <person name="Magnuson J.K."/>
            <person name="James T."/>
            <person name="Yaver D."/>
            <person name="Berka R."/>
            <person name="Labutti K."/>
            <person name="Lipzen A."/>
            <person name="Aerts A."/>
            <person name="Barry K."/>
            <person name="Henrissat B."/>
            <person name="Blanchette R."/>
            <person name="Grigoriev I."/>
            <person name="Cullen D."/>
        </authorList>
    </citation>
    <scope>NUCLEOTIDE SEQUENCE [LARGE SCALE GENOMIC DNA]</scope>
    <source>
        <strain evidence="2 3">MAD-698-R-SB12</strain>
    </source>
</reference>
<dbReference type="AlphaFoldDB" id="A0A1X6MTS0"/>
<name>A0A1X6MTS0_9APHY</name>
<dbReference type="RefSeq" id="XP_024336551.1">
    <property type="nucleotide sequence ID" value="XM_024486315.1"/>
</dbReference>
<feature type="signal peptide" evidence="1">
    <location>
        <begin position="1"/>
        <end position="20"/>
    </location>
</feature>
<keyword evidence="3" id="KW-1185">Reference proteome</keyword>
<dbReference type="EMBL" id="KZ110601">
    <property type="protein sequence ID" value="OSX59757.1"/>
    <property type="molecule type" value="Genomic_DNA"/>
</dbReference>
<accession>A0A1X6MTS0</accession>